<dbReference type="KEGG" id="xdi:EZH22_01275"/>
<dbReference type="RefSeq" id="WP_203194023.1">
    <property type="nucleotide sequence ID" value="NZ_CP063362.1"/>
</dbReference>
<keyword evidence="2" id="KW-1185">Reference proteome</keyword>
<sequence>MHLFASCPALRWRRSRAYGYYKIYYNLVVEVMIFKLIEKECAGLNVIVLKYYHNKMLSNFYKMDFGVDWVPPPSCDTDTGLTPG</sequence>
<organism evidence="1 2">
    <name type="scientific">Xanthobacter dioxanivorans</name>
    <dbReference type="NCBI Taxonomy" id="2528964"/>
    <lineage>
        <taxon>Bacteria</taxon>
        <taxon>Pseudomonadati</taxon>
        <taxon>Pseudomonadota</taxon>
        <taxon>Alphaproteobacteria</taxon>
        <taxon>Hyphomicrobiales</taxon>
        <taxon>Xanthobacteraceae</taxon>
        <taxon>Xanthobacter</taxon>
    </lineage>
</organism>
<protein>
    <submittedName>
        <fullName evidence="1">Uncharacterized protein</fullName>
    </submittedName>
</protein>
<proteinExistence type="predicted"/>
<dbReference type="Proteomes" id="UP000596427">
    <property type="component" value="Chromosome"/>
</dbReference>
<evidence type="ECO:0000313" key="1">
    <source>
        <dbReference type="EMBL" id="QRG07110.1"/>
    </source>
</evidence>
<dbReference type="EMBL" id="CP063362">
    <property type="protein sequence ID" value="QRG07110.1"/>
    <property type="molecule type" value="Genomic_DNA"/>
</dbReference>
<gene>
    <name evidence="1" type="ORF">EZH22_01275</name>
</gene>
<name>A0A974PP30_9HYPH</name>
<evidence type="ECO:0000313" key="2">
    <source>
        <dbReference type="Proteomes" id="UP000596427"/>
    </source>
</evidence>
<accession>A0A974PP30</accession>
<dbReference type="AlphaFoldDB" id="A0A974PP30"/>
<reference evidence="1 2" key="1">
    <citation type="submission" date="2020-10" db="EMBL/GenBank/DDBJ databases">
        <title>Degradation of 1,4-Dioxane by Xanthobacter sp. YN2, via a Novel Group-2 Soluble Di-Iron Monooxygenase.</title>
        <authorList>
            <person name="Ma F."/>
            <person name="Wang Y."/>
            <person name="Yang J."/>
            <person name="Guo H."/>
            <person name="Su D."/>
            <person name="Yu L."/>
        </authorList>
    </citation>
    <scope>NUCLEOTIDE SEQUENCE [LARGE SCALE GENOMIC DNA]</scope>
    <source>
        <strain evidence="1 2">YN2</strain>
    </source>
</reference>